<reference evidence="10 11" key="1">
    <citation type="journal article" date="2019" name="Sci. Rep.">
        <title>A high-quality genome of Eragrostis curvula grass provides insights into Poaceae evolution and supports new strategies to enhance forage quality.</title>
        <authorList>
            <person name="Carballo J."/>
            <person name="Santos B.A.C.M."/>
            <person name="Zappacosta D."/>
            <person name="Garbus I."/>
            <person name="Selva J.P."/>
            <person name="Gallo C.A."/>
            <person name="Diaz A."/>
            <person name="Albertini E."/>
            <person name="Caccamo M."/>
            <person name="Echenique V."/>
        </authorList>
    </citation>
    <scope>NUCLEOTIDE SEQUENCE [LARGE SCALE GENOMIC DNA]</scope>
    <source>
        <strain evidence="11">cv. Victoria</strain>
        <tissue evidence="10">Leaf</tissue>
    </source>
</reference>
<keyword evidence="2" id="KW-0433">Leucine-rich repeat</keyword>
<dbReference type="Gene3D" id="3.40.50.300">
    <property type="entry name" value="P-loop containing nucleotide triphosphate hydrolases"/>
    <property type="match status" value="1"/>
</dbReference>
<dbReference type="Pfam" id="PF18052">
    <property type="entry name" value="Rx_N"/>
    <property type="match status" value="1"/>
</dbReference>
<dbReference type="AlphaFoldDB" id="A0A5J9VUT3"/>
<feature type="domain" description="NB-ARC" evidence="6">
    <location>
        <begin position="200"/>
        <end position="327"/>
    </location>
</feature>
<accession>A0A5J9VUT3</accession>
<dbReference type="Gene3D" id="1.10.8.430">
    <property type="entry name" value="Helical domain of apoptotic protease-activating factors"/>
    <property type="match status" value="1"/>
</dbReference>
<dbReference type="Pfam" id="PF25019">
    <property type="entry name" value="LRR_R13L1-DRL21"/>
    <property type="match status" value="1"/>
</dbReference>
<dbReference type="InterPro" id="IPR058922">
    <property type="entry name" value="WHD_DRP"/>
</dbReference>
<dbReference type="SUPFAM" id="SSF52540">
    <property type="entry name" value="P-loop containing nucleoside triphosphate hydrolases"/>
    <property type="match status" value="1"/>
</dbReference>
<dbReference type="PANTHER" id="PTHR23155:SF1241">
    <property type="entry name" value="DISEASE RESISTANCE RPP13-LIKE PROTEIN 1-RELATED"/>
    <property type="match status" value="1"/>
</dbReference>
<dbReference type="Gene3D" id="1.20.5.4130">
    <property type="match status" value="1"/>
</dbReference>
<evidence type="ECO:0000256" key="1">
    <source>
        <dbReference type="ARBA" id="ARBA00008894"/>
    </source>
</evidence>
<dbReference type="GO" id="GO:0043531">
    <property type="term" value="F:ADP binding"/>
    <property type="evidence" value="ECO:0007669"/>
    <property type="project" value="InterPro"/>
</dbReference>
<feature type="domain" description="Disease resistance N-terminal" evidence="7">
    <location>
        <begin position="17"/>
        <end position="104"/>
    </location>
</feature>
<dbReference type="Pfam" id="PF00931">
    <property type="entry name" value="NB-ARC"/>
    <property type="match status" value="1"/>
</dbReference>
<keyword evidence="4" id="KW-0547">Nucleotide-binding</keyword>
<evidence type="ECO:0000313" key="10">
    <source>
        <dbReference type="EMBL" id="TVU38830.1"/>
    </source>
</evidence>
<comment type="similarity">
    <text evidence="1">Belongs to the disease resistance NB-LRR family.</text>
</comment>
<feature type="domain" description="R13L1/DRL21-like LRR repeat region" evidence="9">
    <location>
        <begin position="682"/>
        <end position="810"/>
    </location>
</feature>
<dbReference type="Proteomes" id="UP000324897">
    <property type="component" value="Chromosome 4"/>
</dbReference>
<dbReference type="InterPro" id="IPR056789">
    <property type="entry name" value="LRR_R13L1-DRL21"/>
</dbReference>
<dbReference type="InterPro" id="IPR036388">
    <property type="entry name" value="WH-like_DNA-bd_sf"/>
</dbReference>
<feature type="domain" description="Disease resistance protein winged helix" evidence="8">
    <location>
        <begin position="434"/>
        <end position="496"/>
    </location>
</feature>
<evidence type="ECO:0000256" key="3">
    <source>
        <dbReference type="ARBA" id="ARBA00022737"/>
    </source>
</evidence>
<dbReference type="InterPro" id="IPR044974">
    <property type="entry name" value="Disease_R_plants"/>
</dbReference>
<dbReference type="InterPro" id="IPR002182">
    <property type="entry name" value="NB-ARC"/>
</dbReference>
<dbReference type="PRINTS" id="PR00364">
    <property type="entry name" value="DISEASERSIST"/>
</dbReference>
<evidence type="ECO:0008006" key="12">
    <source>
        <dbReference type="Google" id="ProtNLM"/>
    </source>
</evidence>
<evidence type="ECO:0000256" key="5">
    <source>
        <dbReference type="ARBA" id="ARBA00022821"/>
    </source>
</evidence>
<dbReference type="OrthoDB" id="654183at2759"/>
<gene>
    <name evidence="10" type="ORF">EJB05_12222</name>
</gene>
<evidence type="ECO:0000256" key="2">
    <source>
        <dbReference type="ARBA" id="ARBA00022614"/>
    </source>
</evidence>
<comment type="caution">
    <text evidence="10">The sequence shown here is derived from an EMBL/GenBank/DDBJ whole genome shotgun (WGS) entry which is preliminary data.</text>
</comment>
<sequence length="1006" mass="113924">MVGTELTVGGWFAGAVIANFVAKARSIMEEHHALQADAGDMLYSVQAALPRIRILVEVTERKAISNRSYAAWLQQFKDVVSEAEDLLDDFETKRIREELLRKNSKVSSAASSAFRFVRNLLLSDTDLKRLKDVLKKLNKIISDTGDPGFRDVMELADAEEGVMMRILPQTRPVVIGRDEEKQQLLSMISPKAEQDCAESSNQISVIAVVGAPGVGKTTLAQVIYNDPNVKEAFALRGWVMASCRSRGKRDIIGDTINSFVTERQDNLQTMPTIKNKKFFLVLDDVQDSLLERWGSLVSALAGAAKGSVLLLTARSKDVADSFGATAHVTLNHLPFLTMCRVFEHHAFGKHKKPSLESVGEQIVQNLHGLPLLAEAIGRLLRQRLDEGHWRKISRSHWWLYAEDDDNENVALPSVAIICEHLSDHLRKCLCYCSIFPSGYLFEKNMLIHMWIASFMQQHDGIDMEEKEKEWFDELFNQSFFQTTILRNKYVIPDIIREPIYCIAEKECHAATRSGKIKRSLEFYRHLAIDISDFDVQLDISKANKLRTILFFDGHRTKKPYEALANILSHPSGLRVLDFSYSEAKLGKTPDFLDKFPHLRLLDLSFTKITAIPDSLCKLHLLQVLGLRGCQFKELPRGMSELVNLRFLYAEAHTVSLIYKLGQLTNLQGLEEFPVGKTEGHKITELKGLNELSGELCIDNLEEVTGTDIEGDTELFRKRHLKKLVFKWGLADGTSTSTSDGYMKTLAGLRPNASLEELKIQRYMGVGFPAWMADEQYFTKLRHIHLIECKQLRTLPPLGQLPSLVILVLQGLSVVEKIGSEFYGTSYRVFPSLEELTFLDMPNWREWLDIEELQDSRTVPFAHLRKVQIKNCRVLSGMPLCCLQAPLEELDLFGCNEIFASKPSSIGGLKCLLCLKIHHCLARIYLSCDLLGSLEVLNLQRCKVYFDGNCGQVIKMRILTSDYPERNLDEFKAVRKEQLVLEVLLSEGVHYLTSCFINNWNSEVSTS</sequence>
<dbReference type="PANTHER" id="PTHR23155">
    <property type="entry name" value="DISEASE RESISTANCE PROTEIN RP"/>
    <property type="match status" value="1"/>
</dbReference>
<keyword evidence="5" id="KW-0611">Plant defense</keyword>
<dbReference type="Pfam" id="PF23559">
    <property type="entry name" value="WHD_DRP"/>
    <property type="match status" value="1"/>
</dbReference>
<dbReference type="InterPro" id="IPR042197">
    <property type="entry name" value="Apaf_helical"/>
</dbReference>
<dbReference type="InterPro" id="IPR041118">
    <property type="entry name" value="Rx_N"/>
</dbReference>
<evidence type="ECO:0000259" key="8">
    <source>
        <dbReference type="Pfam" id="PF23559"/>
    </source>
</evidence>
<evidence type="ECO:0000259" key="6">
    <source>
        <dbReference type="Pfam" id="PF00931"/>
    </source>
</evidence>
<dbReference type="InterPro" id="IPR027417">
    <property type="entry name" value="P-loop_NTPase"/>
</dbReference>
<dbReference type="Gene3D" id="3.80.10.10">
    <property type="entry name" value="Ribonuclease Inhibitor"/>
    <property type="match status" value="1"/>
</dbReference>
<evidence type="ECO:0000313" key="11">
    <source>
        <dbReference type="Proteomes" id="UP000324897"/>
    </source>
</evidence>
<dbReference type="GO" id="GO:0098542">
    <property type="term" value="P:defense response to other organism"/>
    <property type="evidence" value="ECO:0007669"/>
    <property type="project" value="TreeGrafter"/>
</dbReference>
<name>A0A5J9VUT3_9POAL</name>
<evidence type="ECO:0000259" key="7">
    <source>
        <dbReference type="Pfam" id="PF18052"/>
    </source>
</evidence>
<dbReference type="SUPFAM" id="SSF52058">
    <property type="entry name" value="L domain-like"/>
    <property type="match status" value="1"/>
</dbReference>
<keyword evidence="11" id="KW-1185">Reference proteome</keyword>
<dbReference type="Gene3D" id="1.10.10.10">
    <property type="entry name" value="Winged helix-like DNA-binding domain superfamily/Winged helix DNA-binding domain"/>
    <property type="match status" value="1"/>
</dbReference>
<dbReference type="Gramene" id="TVU38830">
    <property type="protein sequence ID" value="TVU38830"/>
    <property type="gene ID" value="EJB05_12222"/>
</dbReference>
<organism evidence="10 11">
    <name type="scientific">Eragrostis curvula</name>
    <name type="common">weeping love grass</name>
    <dbReference type="NCBI Taxonomy" id="38414"/>
    <lineage>
        <taxon>Eukaryota</taxon>
        <taxon>Viridiplantae</taxon>
        <taxon>Streptophyta</taxon>
        <taxon>Embryophyta</taxon>
        <taxon>Tracheophyta</taxon>
        <taxon>Spermatophyta</taxon>
        <taxon>Magnoliopsida</taxon>
        <taxon>Liliopsida</taxon>
        <taxon>Poales</taxon>
        <taxon>Poaceae</taxon>
        <taxon>PACMAD clade</taxon>
        <taxon>Chloridoideae</taxon>
        <taxon>Eragrostideae</taxon>
        <taxon>Eragrostidinae</taxon>
        <taxon>Eragrostis</taxon>
    </lineage>
</organism>
<evidence type="ECO:0000259" key="9">
    <source>
        <dbReference type="Pfam" id="PF25019"/>
    </source>
</evidence>
<dbReference type="InterPro" id="IPR032675">
    <property type="entry name" value="LRR_dom_sf"/>
</dbReference>
<evidence type="ECO:0000256" key="4">
    <source>
        <dbReference type="ARBA" id="ARBA00022741"/>
    </source>
</evidence>
<protein>
    <recommendedName>
        <fullName evidence="12">NB-ARC domain-containing protein</fullName>
    </recommendedName>
</protein>
<dbReference type="EMBL" id="RWGY01000007">
    <property type="protein sequence ID" value="TVU38830.1"/>
    <property type="molecule type" value="Genomic_DNA"/>
</dbReference>
<keyword evidence="3" id="KW-0677">Repeat</keyword>
<proteinExistence type="inferred from homology"/>